<feature type="region of interest" description="Disordered" evidence="1">
    <location>
        <begin position="94"/>
        <end position="118"/>
    </location>
</feature>
<gene>
    <name evidence="3" type="ORF">U9M48_044556</name>
</gene>
<name>A0AAQ3UZY2_PASNO</name>
<dbReference type="AlphaFoldDB" id="A0AAQ3UZY2"/>
<evidence type="ECO:0000313" key="4">
    <source>
        <dbReference type="Proteomes" id="UP001341281"/>
    </source>
</evidence>
<keyword evidence="4" id="KW-1185">Reference proteome</keyword>
<protein>
    <submittedName>
        <fullName evidence="3">Uncharacterized protein</fullName>
    </submittedName>
</protein>
<dbReference type="EMBL" id="CP144754">
    <property type="protein sequence ID" value="WVZ99227.1"/>
    <property type="molecule type" value="Genomic_DNA"/>
</dbReference>
<accession>A0AAQ3UZY2</accession>
<evidence type="ECO:0000256" key="2">
    <source>
        <dbReference type="SAM" id="SignalP"/>
    </source>
</evidence>
<keyword evidence="2" id="KW-0732">Signal</keyword>
<feature type="signal peptide" evidence="2">
    <location>
        <begin position="1"/>
        <end position="24"/>
    </location>
</feature>
<organism evidence="3 4">
    <name type="scientific">Paspalum notatum var. saurae</name>
    <dbReference type="NCBI Taxonomy" id="547442"/>
    <lineage>
        <taxon>Eukaryota</taxon>
        <taxon>Viridiplantae</taxon>
        <taxon>Streptophyta</taxon>
        <taxon>Embryophyta</taxon>
        <taxon>Tracheophyta</taxon>
        <taxon>Spermatophyta</taxon>
        <taxon>Magnoliopsida</taxon>
        <taxon>Liliopsida</taxon>
        <taxon>Poales</taxon>
        <taxon>Poaceae</taxon>
        <taxon>PACMAD clade</taxon>
        <taxon>Panicoideae</taxon>
        <taxon>Andropogonodae</taxon>
        <taxon>Paspaleae</taxon>
        <taxon>Paspalinae</taxon>
        <taxon>Paspalum</taxon>
    </lineage>
</organism>
<evidence type="ECO:0000313" key="3">
    <source>
        <dbReference type="EMBL" id="WVZ99227.1"/>
    </source>
</evidence>
<reference evidence="3 4" key="1">
    <citation type="submission" date="2024-02" db="EMBL/GenBank/DDBJ databases">
        <title>High-quality chromosome-scale genome assembly of Pensacola bahiagrass (Paspalum notatum Flugge var. saurae).</title>
        <authorList>
            <person name="Vega J.M."/>
            <person name="Podio M."/>
            <person name="Orjuela J."/>
            <person name="Siena L.A."/>
            <person name="Pessino S.C."/>
            <person name="Combes M.C."/>
            <person name="Mariac C."/>
            <person name="Albertini E."/>
            <person name="Pupilli F."/>
            <person name="Ortiz J.P.A."/>
            <person name="Leblanc O."/>
        </authorList>
    </citation>
    <scope>NUCLEOTIDE SEQUENCE [LARGE SCALE GENOMIC DNA]</scope>
    <source>
        <strain evidence="3">R1</strain>
        <tissue evidence="3">Leaf</tissue>
    </source>
</reference>
<feature type="chain" id="PRO_5042999477" evidence="2">
    <location>
        <begin position="25"/>
        <end position="118"/>
    </location>
</feature>
<sequence>MVSTMARELLCVALLALLTAGVQHAWCSAWSLQQEALVAEESIAGLQLRRLVVVQVDATVTPPLVVGNGGAVAQEGGIANTDAAADGLLYENKRLSPGEPNPIHHKLPPPHRGCGRRR</sequence>
<feature type="compositionally biased region" description="Basic residues" evidence="1">
    <location>
        <begin position="103"/>
        <end position="118"/>
    </location>
</feature>
<dbReference type="Proteomes" id="UP001341281">
    <property type="component" value="Chromosome 10"/>
</dbReference>
<proteinExistence type="predicted"/>
<evidence type="ECO:0000256" key="1">
    <source>
        <dbReference type="SAM" id="MobiDB-lite"/>
    </source>
</evidence>